<evidence type="ECO:0000256" key="6">
    <source>
        <dbReference type="RuleBase" id="RU362125"/>
    </source>
</evidence>
<dbReference type="Pfam" id="PF02770">
    <property type="entry name" value="Acyl-CoA_dh_M"/>
    <property type="match status" value="1"/>
</dbReference>
<dbReference type="SUPFAM" id="SSF56645">
    <property type="entry name" value="Acyl-CoA dehydrogenase NM domain-like"/>
    <property type="match status" value="1"/>
</dbReference>
<dbReference type="PANTHER" id="PTHR43884">
    <property type="entry name" value="ACYL-COA DEHYDROGENASE"/>
    <property type="match status" value="1"/>
</dbReference>
<comment type="caution">
    <text evidence="10">The sequence shown here is derived from an EMBL/GenBank/DDBJ whole genome shotgun (WGS) entry which is preliminary data.</text>
</comment>
<proteinExistence type="inferred from homology"/>
<dbReference type="InterPro" id="IPR009100">
    <property type="entry name" value="AcylCoA_DH/oxidase_NM_dom_sf"/>
</dbReference>
<feature type="domain" description="Acyl-CoA dehydrogenase/oxidase C-terminal" evidence="7">
    <location>
        <begin position="242"/>
        <end position="392"/>
    </location>
</feature>
<dbReference type="FunFam" id="1.10.540.10:FF:000002">
    <property type="entry name" value="Acyl-CoA dehydrogenase FadE19"/>
    <property type="match status" value="1"/>
</dbReference>
<feature type="domain" description="Acyl-CoA dehydrogenase/oxidase N-terminal" evidence="9">
    <location>
        <begin position="17"/>
        <end position="127"/>
    </location>
</feature>
<dbReference type="InterPro" id="IPR006091">
    <property type="entry name" value="Acyl-CoA_Oxase/DH_mid-dom"/>
</dbReference>
<evidence type="ECO:0000259" key="9">
    <source>
        <dbReference type="Pfam" id="PF02771"/>
    </source>
</evidence>
<dbReference type="InterPro" id="IPR037069">
    <property type="entry name" value="AcylCoA_DH/ox_N_sf"/>
</dbReference>
<evidence type="ECO:0000256" key="4">
    <source>
        <dbReference type="ARBA" id="ARBA00022827"/>
    </source>
</evidence>
<organism evidence="10">
    <name type="scientific">Caldiarchaeum subterraneum</name>
    <dbReference type="NCBI Taxonomy" id="311458"/>
    <lineage>
        <taxon>Archaea</taxon>
        <taxon>Nitrososphaerota</taxon>
        <taxon>Candidatus Caldarchaeales</taxon>
        <taxon>Candidatus Caldarchaeaceae</taxon>
        <taxon>Candidatus Caldarchaeum</taxon>
    </lineage>
</organism>
<gene>
    <name evidence="10" type="ORF">ENM11_06725</name>
</gene>
<dbReference type="InterPro" id="IPR046373">
    <property type="entry name" value="Acyl-CoA_Oxase/DH_mid-dom_sf"/>
</dbReference>
<dbReference type="Gene3D" id="1.20.140.10">
    <property type="entry name" value="Butyryl-CoA Dehydrogenase, subunit A, domain 3"/>
    <property type="match status" value="1"/>
</dbReference>
<keyword evidence="3 6" id="KW-0285">Flavoprotein</keyword>
<dbReference type="PANTHER" id="PTHR43884:SF12">
    <property type="entry name" value="ISOVALERYL-COA DEHYDROGENASE, MITOCHONDRIAL-RELATED"/>
    <property type="match status" value="1"/>
</dbReference>
<evidence type="ECO:0000259" key="8">
    <source>
        <dbReference type="Pfam" id="PF02770"/>
    </source>
</evidence>
<keyword evidence="4 6" id="KW-0274">FAD</keyword>
<evidence type="ECO:0000256" key="5">
    <source>
        <dbReference type="ARBA" id="ARBA00023002"/>
    </source>
</evidence>
<sequence length="401" mass="44520">MVFPFSTLFDFSIEIKEEYEIFRKSVRDFAEKELEKHVAQIEKTNKIPDSLLKKAAEQGYFGLGIPEEYGGQGVDLMFNTLYVEEISRVCPAFTVATLVHGLFTYPVLAFGTEQQKRKYIPPLARGEKHACHATTEPGAGTDVAGIETTARRKDGGWVINGRKYFISGADKADYFIVLARTSPPPSQKERNKGLTFFIVERGVEGLRVGEKIEVLGIRGSHPSEVVLDNVYVPEENMVGEEGQGFKIAMETYDHGRIGVAAQAVGVAQACFEKSLQYALQRKAFERPLIYFQAVQFHISEMLTALEAARLMLYWASTMASKNRQGAVVAASMAKLFATEVAETAALKAVSIHGGMGVALDGMVERFLRDSQIFKIYEGVNDIQKLIILRQMLKSAFGMDVD</sequence>
<comment type="similarity">
    <text evidence="2 6">Belongs to the acyl-CoA dehydrogenase family.</text>
</comment>
<dbReference type="SUPFAM" id="SSF47203">
    <property type="entry name" value="Acyl-CoA dehydrogenase C-terminal domain-like"/>
    <property type="match status" value="1"/>
</dbReference>
<dbReference type="GO" id="GO:0003995">
    <property type="term" value="F:acyl-CoA dehydrogenase activity"/>
    <property type="evidence" value="ECO:0007669"/>
    <property type="project" value="TreeGrafter"/>
</dbReference>
<comment type="cofactor">
    <cofactor evidence="1 6">
        <name>FAD</name>
        <dbReference type="ChEBI" id="CHEBI:57692"/>
    </cofactor>
</comment>
<dbReference type="AlphaFoldDB" id="A0A7C5Q8L0"/>
<name>A0A7C5Q8L0_CALS0</name>
<evidence type="ECO:0000259" key="7">
    <source>
        <dbReference type="Pfam" id="PF00441"/>
    </source>
</evidence>
<dbReference type="InterPro" id="IPR036250">
    <property type="entry name" value="AcylCo_DH-like_C"/>
</dbReference>
<dbReference type="GO" id="GO:0050660">
    <property type="term" value="F:flavin adenine dinucleotide binding"/>
    <property type="evidence" value="ECO:0007669"/>
    <property type="project" value="InterPro"/>
</dbReference>
<protein>
    <submittedName>
        <fullName evidence="10">Acyl-CoA dehydrogenase</fullName>
    </submittedName>
</protein>
<dbReference type="FunFam" id="2.40.110.10:FF:000001">
    <property type="entry name" value="Acyl-CoA dehydrogenase, mitochondrial"/>
    <property type="match status" value="1"/>
</dbReference>
<dbReference type="InterPro" id="IPR013786">
    <property type="entry name" value="AcylCoA_DH/ox_N"/>
</dbReference>
<dbReference type="InterPro" id="IPR009075">
    <property type="entry name" value="AcylCo_DH/oxidase_C"/>
</dbReference>
<accession>A0A7C5Q8L0</accession>
<keyword evidence="5 6" id="KW-0560">Oxidoreductase</keyword>
<dbReference type="Gene3D" id="2.40.110.10">
    <property type="entry name" value="Butyryl-CoA Dehydrogenase, subunit A, domain 2"/>
    <property type="match status" value="1"/>
</dbReference>
<evidence type="ECO:0000313" key="10">
    <source>
        <dbReference type="EMBL" id="HHK68826.1"/>
    </source>
</evidence>
<evidence type="ECO:0000256" key="2">
    <source>
        <dbReference type="ARBA" id="ARBA00009347"/>
    </source>
</evidence>
<evidence type="ECO:0000256" key="3">
    <source>
        <dbReference type="ARBA" id="ARBA00022630"/>
    </source>
</evidence>
<evidence type="ECO:0000256" key="1">
    <source>
        <dbReference type="ARBA" id="ARBA00001974"/>
    </source>
</evidence>
<dbReference type="EMBL" id="DRWN01000056">
    <property type="protein sequence ID" value="HHK68826.1"/>
    <property type="molecule type" value="Genomic_DNA"/>
</dbReference>
<dbReference type="Pfam" id="PF00441">
    <property type="entry name" value="Acyl-CoA_dh_1"/>
    <property type="match status" value="1"/>
</dbReference>
<dbReference type="FunFam" id="1.20.140.10:FF:000004">
    <property type="entry name" value="Acyl-CoA dehydrogenase FadE25"/>
    <property type="match status" value="1"/>
</dbReference>
<feature type="domain" description="Acyl-CoA oxidase/dehydrogenase middle" evidence="8">
    <location>
        <begin position="131"/>
        <end position="230"/>
    </location>
</feature>
<dbReference type="Gene3D" id="1.10.540.10">
    <property type="entry name" value="Acyl-CoA dehydrogenase/oxidase, N-terminal domain"/>
    <property type="match status" value="1"/>
</dbReference>
<dbReference type="PIRSF" id="PIRSF016578">
    <property type="entry name" value="HsaA"/>
    <property type="match status" value="1"/>
</dbReference>
<reference evidence="10" key="1">
    <citation type="journal article" date="2020" name="mSystems">
        <title>Genome- and Community-Level Interaction Insights into Carbon Utilization and Element Cycling Functions of Hydrothermarchaeota in Hydrothermal Sediment.</title>
        <authorList>
            <person name="Zhou Z."/>
            <person name="Liu Y."/>
            <person name="Xu W."/>
            <person name="Pan J."/>
            <person name="Luo Z.H."/>
            <person name="Li M."/>
        </authorList>
    </citation>
    <scope>NUCLEOTIDE SEQUENCE [LARGE SCALE GENOMIC DNA]</scope>
    <source>
        <strain evidence="10">SpSt-1056</strain>
    </source>
</reference>
<dbReference type="Pfam" id="PF02771">
    <property type="entry name" value="Acyl-CoA_dh_N"/>
    <property type="match status" value="1"/>
</dbReference>